<dbReference type="Proteomes" id="UP000235371">
    <property type="component" value="Unassembled WGS sequence"/>
</dbReference>
<sequence length="193" mass="21539">MATASELDKIRYNPIKERLGAFRRLFESIRSDLGAASSSGAVQIVFATATTPVIKNLVLDLIQALQIEPAARTLPSRIANRTVSGDLAILYGRVDSNQLDIVLAIPLVELIIRNEPGIPTSNNTDIWHTIFELIIRTNSPIPPTAFEKAVFDMLLRSSSASQRRIKQIYNEVNQRILEELTGHIYYDIGGFYK</sequence>
<reference evidence="1 2" key="1">
    <citation type="submission" date="2016-04" db="EMBL/GenBank/DDBJ databases">
        <title>A degradative enzymes factory behind the ericoid mycorrhizal symbiosis.</title>
        <authorList>
            <consortium name="DOE Joint Genome Institute"/>
            <person name="Martino E."/>
            <person name="Morin E."/>
            <person name="Grelet G."/>
            <person name="Kuo A."/>
            <person name="Kohler A."/>
            <person name="Daghino S."/>
            <person name="Barry K."/>
            <person name="Choi C."/>
            <person name="Cichocki N."/>
            <person name="Clum A."/>
            <person name="Copeland A."/>
            <person name="Hainaut M."/>
            <person name="Haridas S."/>
            <person name="Labutti K."/>
            <person name="Lindquist E."/>
            <person name="Lipzen A."/>
            <person name="Khouja H.-R."/>
            <person name="Murat C."/>
            <person name="Ohm R."/>
            <person name="Olson A."/>
            <person name="Spatafora J."/>
            <person name="Veneault-Fourrey C."/>
            <person name="Henrissat B."/>
            <person name="Grigoriev I."/>
            <person name="Martin F."/>
            <person name="Perotto S."/>
        </authorList>
    </citation>
    <scope>NUCLEOTIDE SEQUENCE [LARGE SCALE GENOMIC DNA]</scope>
    <source>
        <strain evidence="1 2">E</strain>
    </source>
</reference>
<dbReference type="OrthoDB" id="3549610at2759"/>
<accession>A0A2J6SGG5</accession>
<proteinExistence type="predicted"/>
<dbReference type="AlphaFoldDB" id="A0A2J6SGG5"/>
<dbReference type="PANTHER" id="PTHR38248:SF2">
    <property type="entry name" value="FUNK1 11"/>
    <property type="match status" value="1"/>
</dbReference>
<dbReference type="InParanoid" id="A0A2J6SGG5"/>
<gene>
    <name evidence="1" type="ORF">K444DRAFT_284673</name>
</gene>
<organism evidence="1 2">
    <name type="scientific">Hyaloscypha bicolor E</name>
    <dbReference type="NCBI Taxonomy" id="1095630"/>
    <lineage>
        <taxon>Eukaryota</taxon>
        <taxon>Fungi</taxon>
        <taxon>Dikarya</taxon>
        <taxon>Ascomycota</taxon>
        <taxon>Pezizomycotina</taxon>
        <taxon>Leotiomycetes</taxon>
        <taxon>Helotiales</taxon>
        <taxon>Hyaloscyphaceae</taxon>
        <taxon>Hyaloscypha</taxon>
        <taxon>Hyaloscypha bicolor</taxon>
    </lineage>
</organism>
<evidence type="ECO:0000313" key="1">
    <source>
        <dbReference type="EMBL" id="PMD49861.1"/>
    </source>
</evidence>
<dbReference type="GeneID" id="36579684"/>
<dbReference type="EMBL" id="KZ613919">
    <property type="protein sequence ID" value="PMD49861.1"/>
    <property type="molecule type" value="Genomic_DNA"/>
</dbReference>
<dbReference type="RefSeq" id="XP_024726765.1">
    <property type="nucleotide sequence ID" value="XM_024871602.1"/>
</dbReference>
<protein>
    <submittedName>
        <fullName evidence="1">Uncharacterized protein</fullName>
    </submittedName>
</protein>
<evidence type="ECO:0000313" key="2">
    <source>
        <dbReference type="Proteomes" id="UP000235371"/>
    </source>
</evidence>
<dbReference type="STRING" id="1095630.A0A2J6SGG5"/>
<name>A0A2J6SGG5_9HELO</name>
<dbReference type="PANTHER" id="PTHR38248">
    <property type="entry name" value="FUNK1 6"/>
    <property type="match status" value="1"/>
</dbReference>
<keyword evidence="2" id="KW-1185">Reference proteome</keyword>